<gene>
    <name evidence="6" type="ORF">SAMN05421790_103302</name>
</gene>
<dbReference type="Gene3D" id="1.10.10.10">
    <property type="entry name" value="Winged helix-like DNA-binding domain superfamily/Winged helix DNA-binding domain"/>
    <property type="match status" value="1"/>
</dbReference>
<organism evidence="6 7">
    <name type="scientific">Kroppenstedtia eburnea</name>
    <dbReference type="NCBI Taxonomy" id="714067"/>
    <lineage>
        <taxon>Bacteria</taxon>
        <taxon>Bacillati</taxon>
        <taxon>Bacillota</taxon>
        <taxon>Bacilli</taxon>
        <taxon>Bacillales</taxon>
        <taxon>Thermoactinomycetaceae</taxon>
        <taxon>Kroppenstedtia</taxon>
    </lineage>
</organism>
<keyword evidence="2" id="KW-0238">DNA-binding</keyword>
<sequence length="287" mass="32084">MVKDDVYQRIRERTGSMSRAQKKIAAYIEHHPDAAPFLTAAKLAEKAGVGEATVVRFAVMLGFSGYTQMQQRLQEEMRQRVTTVERLDLAEDVYPEESRMAFEVMQDDMNNLQQTLNRLDAATFAEAVRRICGAREIKVVAFRSSHSLGYFLTFYLHLLLQNTELIDNSDTMFERLAGLEEEDLLIGIGFPRYTARTLQALQFSRSRGVPTLALTDSGASPLAGETDLCLFASSRLPSFVDSFTAPLSLVNGLLTAVGQTVKEQASQRLSKMEELWESEGIYHPGGE</sequence>
<dbReference type="GO" id="GO:1901135">
    <property type="term" value="P:carbohydrate derivative metabolic process"/>
    <property type="evidence" value="ECO:0007669"/>
    <property type="project" value="InterPro"/>
</dbReference>
<keyword evidence="1" id="KW-0805">Transcription regulation</keyword>
<keyword evidence="7" id="KW-1185">Reference proteome</keyword>
<evidence type="ECO:0000313" key="6">
    <source>
        <dbReference type="EMBL" id="SIS65751.1"/>
    </source>
</evidence>
<proteinExistence type="predicted"/>
<feature type="domain" description="SIS" evidence="5">
    <location>
        <begin position="124"/>
        <end position="271"/>
    </location>
</feature>
<dbReference type="Pfam" id="PF01380">
    <property type="entry name" value="SIS"/>
    <property type="match status" value="1"/>
</dbReference>
<dbReference type="Proteomes" id="UP000186795">
    <property type="component" value="Unassembled WGS sequence"/>
</dbReference>
<dbReference type="InterPro" id="IPR001347">
    <property type="entry name" value="SIS_dom"/>
</dbReference>
<protein>
    <submittedName>
        <fullName evidence="6">Transcriptional regulator, RpiR family</fullName>
    </submittedName>
</protein>
<dbReference type="OrthoDB" id="2930at2"/>
<dbReference type="PANTHER" id="PTHR30514">
    <property type="entry name" value="GLUCOKINASE"/>
    <property type="match status" value="1"/>
</dbReference>
<evidence type="ECO:0000313" key="7">
    <source>
        <dbReference type="Proteomes" id="UP000186795"/>
    </source>
</evidence>
<dbReference type="SUPFAM" id="SSF46689">
    <property type="entry name" value="Homeodomain-like"/>
    <property type="match status" value="1"/>
</dbReference>
<dbReference type="InterPro" id="IPR047640">
    <property type="entry name" value="RpiR-like"/>
</dbReference>
<dbReference type="PROSITE" id="PS51071">
    <property type="entry name" value="HTH_RPIR"/>
    <property type="match status" value="1"/>
</dbReference>
<evidence type="ECO:0000256" key="2">
    <source>
        <dbReference type="ARBA" id="ARBA00023125"/>
    </source>
</evidence>
<accession>A0A1N7KW35</accession>
<dbReference type="GO" id="GO:0097367">
    <property type="term" value="F:carbohydrate derivative binding"/>
    <property type="evidence" value="ECO:0007669"/>
    <property type="project" value="InterPro"/>
</dbReference>
<feature type="domain" description="HTH rpiR-type" evidence="4">
    <location>
        <begin position="4"/>
        <end position="80"/>
    </location>
</feature>
<dbReference type="SUPFAM" id="SSF53697">
    <property type="entry name" value="SIS domain"/>
    <property type="match status" value="1"/>
</dbReference>
<dbReference type="Gene3D" id="3.40.50.10490">
    <property type="entry name" value="Glucose-6-phosphate isomerase like protein, domain 1"/>
    <property type="match status" value="1"/>
</dbReference>
<dbReference type="InterPro" id="IPR000281">
    <property type="entry name" value="HTH_RpiR"/>
</dbReference>
<dbReference type="InterPro" id="IPR035472">
    <property type="entry name" value="RpiR-like_SIS"/>
</dbReference>
<evidence type="ECO:0000259" key="5">
    <source>
        <dbReference type="PROSITE" id="PS51464"/>
    </source>
</evidence>
<evidence type="ECO:0000256" key="3">
    <source>
        <dbReference type="ARBA" id="ARBA00023163"/>
    </source>
</evidence>
<dbReference type="Pfam" id="PF01418">
    <property type="entry name" value="HTH_6"/>
    <property type="match status" value="1"/>
</dbReference>
<dbReference type="CDD" id="cd05013">
    <property type="entry name" value="SIS_RpiR"/>
    <property type="match status" value="1"/>
</dbReference>
<dbReference type="InterPro" id="IPR009057">
    <property type="entry name" value="Homeodomain-like_sf"/>
</dbReference>
<dbReference type="InterPro" id="IPR046348">
    <property type="entry name" value="SIS_dom_sf"/>
</dbReference>
<keyword evidence="3" id="KW-0804">Transcription</keyword>
<dbReference type="AlphaFoldDB" id="A0A1N7KW35"/>
<reference evidence="7" key="1">
    <citation type="submission" date="2017-01" db="EMBL/GenBank/DDBJ databases">
        <authorList>
            <person name="Varghese N."/>
            <person name="Submissions S."/>
        </authorList>
    </citation>
    <scope>NUCLEOTIDE SEQUENCE [LARGE SCALE GENOMIC DNA]</scope>
    <source>
        <strain evidence="7">DSM 45196</strain>
    </source>
</reference>
<dbReference type="PANTHER" id="PTHR30514:SF18">
    <property type="entry name" value="RPIR-FAMILY TRANSCRIPTIONAL REGULATOR"/>
    <property type="match status" value="1"/>
</dbReference>
<evidence type="ECO:0000256" key="1">
    <source>
        <dbReference type="ARBA" id="ARBA00023015"/>
    </source>
</evidence>
<name>A0A1N7KW35_9BACL</name>
<dbReference type="RefSeq" id="WP_076524231.1">
    <property type="nucleotide sequence ID" value="NZ_CP048103.1"/>
</dbReference>
<dbReference type="EMBL" id="FTOD01000003">
    <property type="protein sequence ID" value="SIS65751.1"/>
    <property type="molecule type" value="Genomic_DNA"/>
</dbReference>
<dbReference type="InterPro" id="IPR036388">
    <property type="entry name" value="WH-like_DNA-bd_sf"/>
</dbReference>
<evidence type="ECO:0000259" key="4">
    <source>
        <dbReference type="PROSITE" id="PS51071"/>
    </source>
</evidence>
<dbReference type="PROSITE" id="PS51464">
    <property type="entry name" value="SIS"/>
    <property type="match status" value="1"/>
</dbReference>
<dbReference type="GO" id="GO:0003677">
    <property type="term" value="F:DNA binding"/>
    <property type="evidence" value="ECO:0007669"/>
    <property type="project" value="UniProtKB-KW"/>
</dbReference>
<dbReference type="GO" id="GO:0003700">
    <property type="term" value="F:DNA-binding transcription factor activity"/>
    <property type="evidence" value="ECO:0007669"/>
    <property type="project" value="InterPro"/>
</dbReference>